<dbReference type="AlphaFoldDB" id="A0A2N1PKJ7"/>
<evidence type="ECO:0000259" key="3">
    <source>
        <dbReference type="PROSITE" id="PS51202"/>
    </source>
</evidence>
<dbReference type="PANTHER" id="PTHR43833:SF9">
    <property type="entry name" value="POTASSIUM CHANNEL PROTEIN YUGO-RELATED"/>
    <property type="match status" value="1"/>
</dbReference>
<protein>
    <recommendedName>
        <fullName evidence="6">Potassium channel protein</fullName>
    </recommendedName>
</protein>
<dbReference type="GO" id="GO:0006813">
    <property type="term" value="P:potassium ion transport"/>
    <property type="evidence" value="ECO:0007669"/>
    <property type="project" value="InterPro"/>
</dbReference>
<dbReference type="InterPro" id="IPR003148">
    <property type="entry name" value="RCK_N"/>
</dbReference>
<dbReference type="Pfam" id="PF02254">
    <property type="entry name" value="TrkA_N"/>
    <property type="match status" value="1"/>
</dbReference>
<name>A0A2N1PKJ7_9BACT</name>
<dbReference type="PROSITE" id="PS51202">
    <property type="entry name" value="RCK_C"/>
    <property type="match status" value="1"/>
</dbReference>
<evidence type="ECO:0000313" key="4">
    <source>
        <dbReference type="EMBL" id="PKK88850.1"/>
    </source>
</evidence>
<feature type="domain" description="RCK C-terminal" evidence="3">
    <location>
        <begin position="256"/>
        <end position="343"/>
    </location>
</feature>
<dbReference type="PANTHER" id="PTHR43833">
    <property type="entry name" value="POTASSIUM CHANNEL PROTEIN 2-RELATED-RELATED"/>
    <property type="match status" value="1"/>
</dbReference>
<feature type="transmembrane region" description="Helical" evidence="1">
    <location>
        <begin position="12"/>
        <end position="29"/>
    </location>
</feature>
<organism evidence="4 5">
    <name type="scientific">Candidatus Wallbacteria bacterium HGW-Wallbacteria-1</name>
    <dbReference type="NCBI Taxonomy" id="2013854"/>
    <lineage>
        <taxon>Bacteria</taxon>
        <taxon>Candidatus Walliibacteriota</taxon>
    </lineage>
</organism>
<reference evidence="4 5" key="1">
    <citation type="journal article" date="2017" name="ISME J.">
        <title>Potential for microbial H2 and metal transformations associated with novel bacteria and archaea in deep terrestrial subsurface sediments.</title>
        <authorList>
            <person name="Hernsdorf A.W."/>
            <person name="Amano Y."/>
            <person name="Miyakawa K."/>
            <person name="Ise K."/>
            <person name="Suzuki Y."/>
            <person name="Anantharaman K."/>
            <person name="Probst A."/>
            <person name="Burstein D."/>
            <person name="Thomas B.C."/>
            <person name="Banfield J.F."/>
        </authorList>
    </citation>
    <scope>NUCLEOTIDE SEQUENCE [LARGE SCALE GENOMIC DNA]</scope>
    <source>
        <strain evidence="4">HGW-Wallbacteria-1</strain>
    </source>
</reference>
<dbReference type="SUPFAM" id="SSF81324">
    <property type="entry name" value="Voltage-gated potassium channels"/>
    <property type="match status" value="1"/>
</dbReference>
<sequence length="343" mass="38048">METLKGFWEKLKIPLIMLFLAFVGGTMGYKLIFPDIPLRRLFFMTAITLTTVGYGDTLGVENHPVASWYTMGLMVVGMGFVLYGISFLTAFFVEGKLEEMLLTQSILRKVFRMKDHYVICGAGQTGIHVIRELDAAGVPFVVIDTDPQLRRVLRDEFPGCLVITGDSTSDAVLETAGLMEARGLVAALPMDKDNLFLTVTARMLNQNLSIVSKAVEISMRRKLTMAGANYVVSPNFIGGMRMASEILRPNVVSFLDRMLKSRDADVKRIEEVTVPRPSRMNGKSLGELNVHERTGIIVIAYLPPGTNPEFIYNPGRDLRIVEGGVLFFIGSADDKRSLLELIS</sequence>
<keyword evidence="1" id="KW-0472">Membrane</keyword>
<dbReference type="InterPro" id="IPR036291">
    <property type="entry name" value="NAD(P)-bd_dom_sf"/>
</dbReference>
<dbReference type="SUPFAM" id="SSF116726">
    <property type="entry name" value="TrkA C-terminal domain-like"/>
    <property type="match status" value="1"/>
</dbReference>
<feature type="transmembrane region" description="Helical" evidence="1">
    <location>
        <begin position="66"/>
        <end position="93"/>
    </location>
</feature>
<dbReference type="SUPFAM" id="SSF51735">
    <property type="entry name" value="NAD(P)-binding Rossmann-fold domains"/>
    <property type="match status" value="1"/>
</dbReference>
<dbReference type="GO" id="GO:0008324">
    <property type="term" value="F:monoatomic cation transmembrane transporter activity"/>
    <property type="evidence" value="ECO:0007669"/>
    <property type="project" value="InterPro"/>
</dbReference>
<gene>
    <name evidence="4" type="ORF">CVV64_17045</name>
</gene>
<evidence type="ECO:0000313" key="5">
    <source>
        <dbReference type="Proteomes" id="UP000233256"/>
    </source>
</evidence>
<dbReference type="InterPro" id="IPR050721">
    <property type="entry name" value="Trk_Ktr_HKT_K-transport"/>
</dbReference>
<proteinExistence type="predicted"/>
<feature type="domain" description="RCK N-terminal" evidence="2">
    <location>
        <begin position="114"/>
        <end position="233"/>
    </location>
</feature>
<dbReference type="InterPro" id="IPR006037">
    <property type="entry name" value="RCK_C"/>
</dbReference>
<dbReference type="Gene3D" id="3.30.70.1450">
    <property type="entry name" value="Regulator of K+ conductance, C-terminal domain"/>
    <property type="match status" value="1"/>
</dbReference>
<comment type="caution">
    <text evidence="4">The sequence shown here is derived from an EMBL/GenBank/DDBJ whole genome shotgun (WGS) entry which is preliminary data.</text>
</comment>
<dbReference type="InterPro" id="IPR036721">
    <property type="entry name" value="RCK_C_sf"/>
</dbReference>
<dbReference type="Proteomes" id="UP000233256">
    <property type="component" value="Unassembled WGS sequence"/>
</dbReference>
<dbReference type="Gene3D" id="1.10.287.70">
    <property type="match status" value="1"/>
</dbReference>
<dbReference type="EMBL" id="PGXC01000033">
    <property type="protein sequence ID" value="PKK88850.1"/>
    <property type="molecule type" value="Genomic_DNA"/>
</dbReference>
<dbReference type="PROSITE" id="PS51201">
    <property type="entry name" value="RCK_N"/>
    <property type="match status" value="1"/>
</dbReference>
<evidence type="ECO:0008006" key="6">
    <source>
        <dbReference type="Google" id="ProtNLM"/>
    </source>
</evidence>
<feature type="transmembrane region" description="Helical" evidence="1">
    <location>
        <begin position="41"/>
        <end position="60"/>
    </location>
</feature>
<keyword evidence="1" id="KW-1133">Transmembrane helix</keyword>
<evidence type="ECO:0000259" key="2">
    <source>
        <dbReference type="PROSITE" id="PS51201"/>
    </source>
</evidence>
<accession>A0A2N1PKJ7</accession>
<keyword evidence="1" id="KW-0812">Transmembrane</keyword>
<dbReference type="Gene3D" id="3.40.50.720">
    <property type="entry name" value="NAD(P)-binding Rossmann-like Domain"/>
    <property type="match status" value="1"/>
</dbReference>
<dbReference type="Pfam" id="PF02080">
    <property type="entry name" value="TrkA_C"/>
    <property type="match status" value="1"/>
</dbReference>
<evidence type="ECO:0000256" key="1">
    <source>
        <dbReference type="SAM" id="Phobius"/>
    </source>
</evidence>